<comment type="caution">
    <text evidence="3">The sequence shown here is derived from an EMBL/GenBank/DDBJ whole genome shotgun (WGS) entry which is preliminary data.</text>
</comment>
<feature type="domain" description="DUF6644" evidence="2">
    <location>
        <begin position="31"/>
        <end position="160"/>
    </location>
</feature>
<keyword evidence="1" id="KW-0812">Transmembrane</keyword>
<keyword evidence="1" id="KW-1133">Transmembrane helix</keyword>
<dbReference type="Pfam" id="PF20349">
    <property type="entry name" value="DUF6644"/>
    <property type="match status" value="1"/>
</dbReference>
<feature type="transmembrane region" description="Helical" evidence="1">
    <location>
        <begin position="30"/>
        <end position="51"/>
    </location>
</feature>
<dbReference type="EMBL" id="JAHGAW010000002">
    <property type="protein sequence ID" value="MBT2186139.1"/>
    <property type="molecule type" value="Genomic_DNA"/>
</dbReference>
<sequence>MTQWINELVTWLETTSVHQTMQTVEWAVPAVQTIHILAIAAVFASSLALSLRTLQLAGSDWSPAQWGRRLDGWIGWGLAVLLVSGVTMICGEPARSLNNFLFQTKMLLLLVAIALFLALSRSVRGLVQPEQRTPGGVRLLAILLVSVWIAIIICGRWIAYT</sequence>
<dbReference type="AlphaFoldDB" id="A0A9X1D9Z9"/>
<name>A0A9X1D9Z9_9SPHN</name>
<dbReference type="RefSeq" id="WP_214621873.1">
    <property type="nucleotide sequence ID" value="NZ_JAHGAW010000002.1"/>
</dbReference>
<evidence type="ECO:0000256" key="1">
    <source>
        <dbReference type="SAM" id="Phobius"/>
    </source>
</evidence>
<dbReference type="Proteomes" id="UP001138757">
    <property type="component" value="Unassembled WGS sequence"/>
</dbReference>
<feature type="transmembrane region" description="Helical" evidence="1">
    <location>
        <begin position="100"/>
        <end position="119"/>
    </location>
</feature>
<evidence type="ECO:0000313" key="4">
    <source>
        <dbReference type="Proteomes" id="UP001138757"/>
    </source>
</evidence>
<accession>A0A9X1D9Z9</accession>
<feature type="transmembrane region" description="Helical" evidence="1">
    <location>
        <begin position="139"/>
        <end position="159"/>
    </location>
</feature>
<dbReference type="InterPro" id="IPR046586">
    <property type="entry name" value="DUF6644"/>
</dbReference>
<gene>
    <name evidence="3" type="ORF">KK488_04190</name>
</gene>
<protein>
    <recommendedName>
        <fullName evidence="2">DUF6644 domain-containing protein</fullName>
    </recommendedName>
</protein>
<reference evidence="3" key="1">
    <citation type="submission" date="2021-05" db="EMBL/GenBank/DDBJ databases">
        <title>Genome of Sphingobium sp. strain.</title>
        <authorList>
            <person name="Fan R."/>
        </authorList>
    </citation>
    <scope>NUCLEOTIDE SEQUENCE</scope>
    <source>
        <strain evidence="3">H33</strain>
    </source>
</reference>
<evidence type="ECO:0000259" key="2">
    <source>
        <dbReference type="Pfam" id="PF20349"/>
    </source>
</evidence>
<proteinExistence type="predicted"/>
<organism evidence="3 4">
    <name type="scientific">Sphingobium nicotianae</name>
    <dbReference type="NCBI Taxonomy" id="2782607"/>
    <lineage>
        <taxon>Bacteria</taxon>
        <taxon>Pseudomonadati</taxon>
        <taxon>Pseudomonadota</taxon>
        <taxon>Alphaproteobacteria</taxon>
        <taxon>Sphingomonadales</taxon>
        <taxon>Sphingomonadaceae</taxon>
        <taxon>Sphingobium</taxon>
    </lineage>
</organism>
<keyword evidence="4" id="KW-1185">Reference proteome</keyword>
<keyword evidence="1" id="KW-0472">Membrane</keyword>
<evidence type="ECO:0000313" key="3">
    <source>
        <dbReference type="EMBL" id="MBT2186139.1"/>
    </source>
</evidence>
<feature type="transmembrane region" description="Helical" evidence="1">
    <location>
        <begin position="72"/>
        <end position="94"/>
    </location>
</feature>